<gene>
    <name evidence="1" type="ORF">COV29_04375</name>
</gene>
<comment type="caution">
    <text evidence="1">The sequence shown here is derived from an EMBL/GenBank/DDBJ whole genome shotgun (WGS) entry which is preliminary data.</text>
</comment>
<dbReference type="Proteomes" id="UP000228496">
    <property type="component" value="Unassembled WGS sequence"/>
</dbReference>
<protein>
    <submittedName>
        <fullName evidence="1">Uncharacterized protein</fullName>
    </submittedName>
</protein>
<evidence type="ECO:0000313" key="1">
    <source>
        <dbReference type="EMBL" id="PJE50379.1"/>
    </source>
</evidence>
<reference evidence="1 2" key="1">
    <citation type="submission" date="2017-09" db="EMBL/GenBank/DDBJ databases">
        <title>Depth-based differentiation of microbial function through sediment-hosted aquifers and enrichment of novel symbionts in the deep terrestrial subsurface.</title>
        <authorList>
            <person name="Probst A.J."/>
            <person name="Ladd B."/>
            <person name="Jarett J.K."/>
            <person name="Geller-Mcgrath D.E."/>
            <person name="Sieber C.M."/>
            <person name="Emerson J.B."/>
            <person name="Anantharaman K."/>
            <person name="Thomas B.C."/>
            <person name="Malmstrom R."/>
            <person name="Stieglmeier M."/>
            <person name="Klingl A."/>
            <person name="Woyke T."/>
            <person name="Ryan C.M."/>
            <person name="Banfield J.F."/>
        </authorList>
    </citation>
    <scope>NUCLEOTIDE SEQUENCE [LARGE SCALE GENOMIC DNA]</scope>
    <source>
        <strain evidence="1">CG10_big_fil_rev_8_21_14_0_10_36_16</strain>
    </source>
</reference>
<dbReference type="EMBL" id="PCXQ01000007">
    <property type="protein sequence ID" value="PJE50379.1"/>
    <property type="molecule type" value="Genomic_DNA"/>
</dbReference>
<dbReference type="AlphaFoldDB" id="A0A2J0Q956"/>
<sequence>MKGLLFYCKDPGSGGCGGIVARYRSWCIVVEGRKFHVHSHEELSSGPHDPRFSTRKITVEPCNGKCIRVSILPDRVRSEVVDQIKNLKLPEIEQKFPEEIAQICRNIIYERNPKNEPSSLSFFSRIRHYLLYRLLMIELKK</sequence>
<organism evidence="1 2">
    <name type="scientific">Candidatus Yanofskybacteria bacterium CG10_big_fil_rev_8_21_14_0_10_36_16</name>
    <dbReference type="NCBI Taxonomy" id="1975096"/>
    <lineage>
        <taxon>Bacteria</taxon>
        <taxon>Candidatus Yanofskyibacteriota</taxon>
    </lineage>
</organism>
<name>A0A2J0Q956_9BACT</name>
<evidence type="ECO:0000313" key="2">
    <source>
        <dbReference type="Proteomes" id="UP000228496"/>
    </source>
</evidence>
<proteinExistence type="predicted"/>
<accession>A0A2J0Q956</accession>